<proteinExistence type="predicted"/>
<organism evidence="1 2">
    <name type="scientific">Candidatus Amesbacteria bacterium RIFCSPLOWO2_01_FULL_48_25</name>
    <dbReference type="NCBI Taxonomy" id="1797259"/>
    <lineage>
        <taxon>Bacteria</taxon>
        <taxon>Candidatus Amesiibacteriota</taxon>
    </lineage>
</organism>
<evidence type="ECO:0000313" key="2">
    <source>
        <dbReference type="Proteomes" id="UP000177080"/>
    </source>
</evidence>
<name>A0A1F4ZBF6_9BACT</name>
<dbReference type="EMBL" id="MEXN01000005">
    <property type="protein sequence ID" value="OGD03592.1"/>
    <property type="molecule type" value="Genomic_DNA"/>
</dbReference>
<evidence type="ECO:0008006" key="3">
    <source>
        <dbReference type="Google" id="ProtNLM"/>
    </source>
</evidence>
<evidence type="ECO:0000313" key="1">
    <source>
        <dbReference type="EMBL" id="OGD03592.1"/>
    </source>
</evidence>
<accession>A0A1F4ZBF6</accession>
<gene>
    <name evidence="1" type="ORF">A2989_02830</name>
</gene>
<sequence length="155" mass="18220">MLTLVPRDFKVPERLDCPRFVIRKLCASDVYLDYMAVMSSVDIIKRTRGGKWPTPALTFEDDLIDLAWHQREFEFKSSFAYTVVNKEGTECLGCLYFFKPGTRKNPPENADVDVSFWVTQKGYEVGLYPELYQVIKDWLNEWPFKKPYWSNSELP</sequence>
<reference evidence="1 2" key="1">
    <citation type="journal article" date="2016" name="Nat. Commun.">
        <title>Thousands of microbial genomes shed light on interconnected biogeochemical processes in an aquifer system.</title>
        <authorList>
            <person name="Anantharaman K."/>
            <person name="Brown C.T."/>
            <person name="Hug L.A."/>
            <person name="Sharon I."/>
            <person name="Castelle C.J."/>
            <person name="Probst A.J."/>
            <person name="Thomas B.C."/>
            <person name="Singh A."/>
            <person name="Wilkins M.J."/>
            <person name="Karaoz U."/>
            <person name="Brodie E.L."/>
            <person name="Williams K.H."/>
            <person name="Hubbard S.S."/>
            <person name="Banfield J.F."/>
        </authorList>
    </citation>
    <scope>NUCLEOTIDE SEQUENCE [LARGE SCALE GENOMIC DNA]</scope>
</reference>
<dbReference type="Proteomes" id="UP000177080">
    <property type="component" value="Unassembled WGS sequence"/>
</dbReference>
<comment type="caution">
    <text evidence="1">The sequence shown here is derived from an EMBL/GenBank/DDBJ whole genome shotgun (WGS) entry which is preliminary data.</text>
</comment>
<dbReference type="AlphaFoldDB" id="A0A1F4ZBF6"/>
<dbReference type="STRING" id="1797259.A2989_02830"/>
<protein>
    <recommendedName>
        <fullName evidence="3">GNAT family N-acetyltransferase</fullName>
    </recommendedName>
</protein>